<feature type="transmembrane region" description="Helical" evidence="1">
    <location>
        <begin position="74"/>
        <end position="91"/>
    </location>
</feature>
<dbReference type="Pfam" id="PF13349">
    <property type="entry name" value="DUF4097"/>
    <property type="match status" value="1"/>
</dbReference>
<accession>A0A1B2E3C7</accession>
<dbReference type="RefSeq" id="WP_099478430.1">
    <property type="nucleotide sequence ID" value="NZ_CP016809.1"/>
</dbReference>
<dbReference type="KEGG" id="pib:BBD41_18475"/>
<reference evidence="3" key="1">
    <citation type="submission" date="2016-08" db="EMBL/GenBank/DDBJ databases">
        <title>Complete Genome Seqeunce of Paenibacillus sp. nov. IHBB 9852 from high altitute lake of Indian trans-Himalayas.</title>
        <authorList>
            <person name="Kiran S."/>
            <person name="Swarnkar M.K."/>
            <person name="Rana A."/>
            <person name="Tewari R."/>
            <person name="Gulati A."/>
        </authorList>
    </citation>
    <scope>NUCLEOTIDE SEQUENCE [LARGE SCALE GENOMIC DNA]</scope>
    <source>
        <strain evidence="3">IHBB 9852</strain>
    </source>
</reference>
<feature type="transmembrane region" description="Helical" evidence="1">
    <location>
        <begin position="40"/>
        <end position="62"/>
    </location>
</feature>
<keyword evidence="1" id="KW-0472">Membrane</keyword>
<evidence type="ECO:0000256" key="1">
    <source>
        <dbReference type="SAM" id="Phobius"/>
    </source>
</evidence>
<sequence>MKPRVRVGRYTAAVLLISTGVLLLMDEWKGTDYVFLLQRWWPLLFVLLGMEYLVRYSLSVVLGRRKEFRFRPDLRGVGLTVFLTASVFVISQQEHFLHLWNRVSLNLTAAGVDYSEAADNRFDKPVLEIPAELSTDKIVIDHLNGDISVVRRNVDDIIVEAEIWVDQEEPSMAAAIAEQSVVEATEGSTVTIRSKGKSYGESGKRQPRINLNISVPDDRRFNMEVRTMNGGISLKDVQAIDKISLETGNGPISLAGIYGNVTGKTLNGEVMARGIIGDLKLSTNRGSMTAVDIAGETDLSSQVGNMTVKRALNHIHVQTRNGHILVSDVPADLSAESLNGSVTIRSTKVGGDWNIYSAVGEMKLHIPLEGDYKLEGTISYGRILTTLPNLFIEQKTISGEAGAGEHSIKIEGNSDLNIYRSYPESSESINNRGMAPLPH</sequence>
<proteinExistence type="predicted"/>
<evidence type="ECO:0000313" key="3">
    <source>
        <dbReference type="EMBL" id="ANY74402.1"/>
    </source>
</evidence>
<evidence type="ECO:0000259" key="2">
    <source>
        <dbReference type="Pfam" id="PF13349"/>
    </source>
</evidence>
<organism evidence="3">
    <name type="scientific">Paenibacillus ihbetae</name>
    <dbReference type="NCBI Taxonomy" id="1870820"/>
    <lineage>
        <taxon>Bacteria</taxon>
        <taxon>Bacillati</taxon>
        <taxon>Bacillota</taxon>
        <taxon>Bacilli</taxon>
        <taxon>Bacillales</taxon>
        <taxon>Paenibacillaceae</taxon>
        <taxon>Paenibacillus</taxon>
    </lineage>
</organism>
<dbReference type="InterPro" id="IPR025164">
    <property type="entry name" value="Toastrack_DUF4097"/>
</dbReference>
<dbReference type="EMBL" id="CP016809">
    <property type="protein sequence ID" value="ANY74402.1"/>
    <property type="molecule type" value="Genomic_DNA"/>
</dbReference>
<keyword evidence="1" id="KW-0812">Transmembrane</keyword>
<gene>
    <name evidence="3" type="ORF">BBD41_18475</name>
</gene>
<keyword evidence="1" id="KW-1133">Transmembrane helix</keyword>
<feature type="transmembrane region" description="Helical" evidence="1">
    <location>
        <begin position="7"/>
        <end position="25"/>
    </location>
</feature>
<name>A0A1B2E3C7_9BACL</name>
<dbReference type="AlphaFoldDB" id="A0A1B2E3C7"/>
<feature type="domain" description="DUF4097" evidence="2">
    <location>
        <begin position="181"/>
        <end position="414"/>
    </location>
</feature>
<dbReference type="PANTHER" id="PTHR34094">
    <property type="match status" value="1"/>
</dbReference>
<protein>
    <submittedName>
        <fullName evidence="3">Protein liaG</fullName>
    </submittedName>
</protein>
<dbReference type="PANTHER" id="PTHR34094:SF1">
    <property type="entry name" value="PROTEIN FAM185A"/>
    <property type="match status" value="1"/>
</dbReference>